<proteinExistence type="predicted"/>
<accession>A0A2R5GJF9</accession>
<evidence type="ECO:0000313" key="1">
    <source>
        <dbReference type="EMBL" id="GBG31026.1"/>
    </source>
</evidence>
<evidence type="ECO:0000313" key="2">
    <source>
        <dbReference type="Proteomes" id="UP000241890"/>
    </source>
</evidence>
<dbReference type="Pfam" id="PF01459">
    <property type="entry name" value="Porin_3"/>
    <property type="match status" value="1"/>
</dbReference>
<dbReference type="InterPro" id="IPR023614">
    <property type="entry name" value="Porin_dom_sf"/>
</dbReference>
<organism evidence="1 2">
    <name type="scientific">Hondaea fermentalgiana</name>
    <dbReference type="NCBI Taxonomy" id="2315210"/>
    <lineage>
        <taxon>Eukaryota</taxon>
        <taxon>Sar</taxon>
        <taxon>Stramenopiles</taxon>
        <taxon>Bigyra</taxon>
        <taxon>Labyrinthulomycetes</taxon>
        <taxon>Thraustochytrida</taxon>
        <taxon>Thraustochytriidae</taxon>
        <taxon>Hondaea</taxon>
    </lineage>
</organism>
<dbReference type="EMBL" id="BEYU01000088">
    <property type="protein sequence ID" value="GBG31026.1"/>
    <property type="molecule type" value="Genomic_DNA"/>
</dbReference>
<dbReference type="InParanoid" id="A0A2R5GJF9"/>
<dbReference type="InterPro" id="IPR027246">
    <property type="entry name" value="Porin_Euk/Tom40"/>
</dbReference>
<comment type="caution">
    <text evidence="1">The sequence shown here is derived from an EMBL/GenBank/DDBJ whole genome shotgun (WGS) entry which is preliminary data.</text>
</comment>
<sequence>MAPVKFRDVGSAANDLINNDYCFDRKFKLKTKSVNGLVLTTEGTLKPKGVAGKLSAAFKPFDGITMKKVCVTTDGRFSTEASLDNALEGVTFTVKAEDGANKPPAGELCVDYKSGNATVNTSVDVCDVNGPTLYGASTLAYDNFLLGGEIRYNTGFDSTDGSPSVVDYNAALSYHGGDFVAALTSKKKLSDLTFNLHQRYSKDIALATTYNHSSKLLTVGGIYKLDMATVLQGKLNSKGIVSANAIQMVSPGVKLITSVEVDAKNFAGDSHKFGLQLLLG</sequence>
<dbReference type="AlphaFoldDB" id="A0A2R5GJF9"/>
<dbReference type="GO" id="GO:0005741">
    <property type="term" value="C:mitochondrial outer membrane"/>
    <property type="evidence" value="ECO:0007669"/>
    <property type="project" value="InterPro"/>
</dbReference>
<dbReference type="InterPro" id="IPR001925">
    <property type="entry name" value="Porin_Euk"/>
</dbReference>
<dbReference type="PANTHER" id="PTHR11743">
    <property type="entry name" value="VOLTAGE-DEPENDENT ANION-SELECTIVE CHANNEL"/>
    <property type="match status" value="1"/>
</dbReference>
<dbReference type="GO" id="GO:0008308">
    <property type="term" value="F:voltage-gated monoatomic anion channel activity"/>
    <property type="evidence" value="ECO:0007669"/>
    <property type="project" value="InterPro"/>
</dbReference>
<protein>
    <submittedName>
        <fullName evidence="1">Voltage-dependent anion-selective channel</fullName>
    </submittedName>
</protein>
<dbReference type="CDD" id="cd07306">
    <property type="entry name" value="Porin3_VDAC"/>
    <property type="match status" value="1"/>
</dbReference>
<dbReference type="OrthoDB" id="7827681at2759"/>
<gene>
    <name evidence="1" type="ORF">FCC1311_072472</name>
</gene>
<name>A0A2R5GJF9_9STRA</name>
<dbReference type="Gene3D" id="2.40.160.10">
    <property type="entry name" value="Porin"/>
    <property type="match status" value="1"/>
</dbReference>
<reference evidence="1 2" key="1">
    <citation type="submission" date="2017-12" db="EMBL/GenBank/DDBJ databases">
        <title>Sequencing, de novo assembly and annotation of complete genome of a new Thraustochytrid species, strain FCC1311.</title>
        <authorList>
            <person name="Sedici K."/>
            <person name="Godart F."/>
            <person name="Aiese Cigliano R."/>
            <person name="Sanseverino W."/>
            <person name="Barakat M."/>
            <person name="Ortet P."/>
            <person name="Marechal E."/>
            <person name="Cagnac O."/>
            <person name="Amato A."/>
        </authorList>
    </citation>
    <scope>NUCLEOTIDE SEQUENCE [LARGE SCALE GENOMIC DNA]</scope>
</reference>
<keyword evidence="2" id="KW-1185">Reference proteome</keyword>
<dbReference type="PANTHER" id="PTHR11743:SF70">
    <property type="entry name" value="GH26960P-RELATED"/>
    <property type="match status" value="1"/>
</dbReference>
<dbReference type="Proteomes" id="UP000241890">
    <property type="component" value="Unassembled WGS sequence"/>
</dbReference>